<proteinExistence type="predicted"/>
<evidence type="ECO:0000256" key="1">
    <source>
        <dbReference type="SAM" id="MobiDB-lite"/>
    </source>
</evidence>
<dbReference type="Pfam" id="PF13966">
    <property type="entry name" value="zf-RVT"/>
    <property type="match status" value="1"/>
</dbReference>
<feature type="compositionally biased region" description="Low complexity" evidence="1">
    <location>
        <begin position="133"/>
        <end position="144"/>
    </location>
</feature>
<dbReference type="GO" id="GO:0003964">
    <property type="term" value="F:RNA-directed DNA polymerase activity"/>
    <property type="evidence" value="ECO:0007669"/>
    <property type="project" value="UniProtKB-KW"/>
</dbReference>
<dbReference type="PANTHER" id="PTHR33116:SF77">
    <property type="entry name" value="RNA-DIRECTED DNA POLYMERASE"/>
    <property type="match status" value="1"/>
</dbReference>
<protein>
    <submittedName>
        <fullName evidence="3">RNA-directed DNA polymerase, eukaryota</fullName>
    </submittedName>
</protein>
<dbReference type="InterPro" id="IPR026960">
    <property type="entry name" value="RVT-Znf"/>
</dbReference>
<keyword evidence="3" id="KW-0548">Nucleotidyltransferase</keyword>
<accession>A0A6L2LWB3</accession>
<feature type="domain" description="Reverse transcriptase zinc-binding" evidence="2">
    <location>
        <begin position="507"/>
        <end position="590"/>
    </location>
</feature>
<gene>
    <name evidence="3" type="ORF">Tci_038071</name>
</gene>
<dbReference type="PANTHER" id="PTHR33116">
    <property type="entry name" value="REVERSE TRANSCRIPTASE ZINC-BINDING DOMAIN-CONTAINING PROTEIN-RELATED-RELATED"/>
    <property type="match status" value="1"/>
</dbReference>
<keyword evidence="3" id="KW-0695">RNA-directed DNA polymerase</keyword>
<evidence type="ECO:0000313" key="3">
    <source>
        <dbReference type="EMBL" id="GEU66093.1"/>
    </source>
</evidence>
<name>A0A6L2LWB3_TANCI</name>
<comment type="caution">
    <text evidence="3">The sequence shown here is derived from an EMBL/GenBank/DDBJ whole genome shotgun (WGS) entry which is preliminary data.</text>
</comment>
<reference evidence="3" key="1">
    <citation type="journal article" date="2019" name="Sci. Rep.">
        <title>Draft genome of Tanacetum cinerariifolium, the natural source of mosquito coil.</title>
        <authorList>
            <person name="Yamashiro T."/>
            <person name="Shiraishi A."/>
            <person name="Satake H."/>
            <person name="Nakayama K."/>
        </authorList>
    </citation>
    <scope>NUCLEOTIDE SEQUENCE</scope>
</reference>
<keyword evidence="3" id="KW-0808">Transferase</keyword>
<dbReference type="EMBL" id="BKCJ010005323">
    <property type="protein sequence ID" value="GEU66093.1"/>
    <property type="molecule type" value="Genomic_DNA"/>
</dbReference>
<sequence length="660" mass="74482">METVFRISNCIVENQIKFPTCTLLGSALTWWNSYVRTVDHDVAYAMTWKNLKKMGCLTSTAQGARLRSLRMLPEVLDKIEKYVNGLPDMINRSVIASKPKAMQDEIKFATKPMDKKISTVAKRQAKNKRKLDNNNQAQQQPPKKQGVDVAYTVGPGERKEYAGTLPLCNKCKFHHNGQCIGKETSLAMNVGIKGITGVIARVKRTKTMEINLEVSTDEIKKAVWDCGIDKSPGPDGFTFGFYRRFWDLIDQDVISAVKHFFHVGQIPKGTNSAFIALILKIPDAKLIQECLSSSWGSVLVNGSPTEEFRIYKGLKQGDPLSPFIFILVMESLNISFARVIAEGLFRASGLNINLAKSKLLGIAVWDGNVNQVAVRIGCDVLMTPFTYLGSIVGGKMYRILSWEGILQKMDMRLSKWKMKTLSIGGRLTLVKSVLGSMPIYHMSIFKKGSLWARVISVINGSDGRIGSSSKPCHSSIWYSLVQEMDSLNKQGSSPDHWSWSLNGSGDFSVASIRRLSDDSRLPVMTNKTRWIKAVPIKLNVHAWKVSMDCLPTRLNLSRRGVDIPSILCPICDRAVESSSHVFFDCQLAKDILRRIYRWWNVDFVDVKSYVEWESWINSIRLSSKHKSLFQGVCFVSWWIIWSFRNKRVFDVIGRLVRLIG</sequence>
<organism evidence="3">
    <name type="scientific">Tanacetum cinerariifolium</name>
    <name type="common">Dalmatian daisy</name>
    <name type="synonym">Chrysanthemum cinerariifolium</name>
    <dbReference type="NCBI Taxonomy" id="118510"/>
    <lineage>
        <taxon>Eukaryota</taxon>
        <taxon>Viridiplantae</taxon>
        <taxon>Streptophyta</taxon>
        <taxon>Embryophyta</taxon>
        <taxon>Tracheophyta</taxon>
        <taxon>Spermatophyta</taxon>
        <taxon>Magnoliopsida</taxon>
        <taxon>eudicotyledons</taxon>
        <taxon>Gunneridae</taxon>
        <taxon>Pentapetalae</taxon>
        <taxon>asterids</taxon>
        <taxon>campanulids</taxon>
        <taxon>Asterales</taxon>
        <taxon>Asteraceae</taxon>
        <taxon>Asteroideae</taxon>
        <taxon>Anthemideae</taxon>
        <taxon>Anthemidinae</taxon>
        <taxon>Tanacetum</taxon>
    </lineage>
</organism>
<evidence type="ECO:0000259" key="2">
    <source>
        <dbReference type="Pfam" id="PF13966"/>
    </source>
</evidence>
<dbReference type="AlphaFoldDB" id="A0A6L2LWB3"/>
<feature type="region of interest" description="Disordered" evidence="1">
    <location>
        <begin position="124"/>
        <end position="149"/>
    </location>
</feature>